<gene>
    <name evidence="11" type="ORF">BKK80_21985</name>
</gene>
<evidence type="ECO:0000256" key="2">
    <source>
        <dbReference type="ARBA" id="ARBA00012438"/>
    </source>
</evidence>
<dbReference type="Proteomes" id="UP000177515">
    <property type="component" value="Chromosome 2"/>
</dbReference>
<evidence type="ECO:0000259" key="10">
    <source>
        <dbReference type="PROSITE" id="PS50109"/>
    </source>
</evidence>
<dbReference type="PANTHER" id="PTHR43065:SF10">
    <property type="entry name" value="PEROXIDE STRESS-ACTIVATED HISTIDINE KINASE MAK3"/>
    <property type="match status" value="1"/>
</dbReference>
<name>A0ABN4TZP1_9BURK</name>
<organism evidence="11 12">
    <name type="scientific">Cupriavidus malaysiensis</name>
    <dbReference type="NCBI Taxonomy" id="367825"/>
    <lineage>
        <taxon>Bacteria</taxon>
        <taxon>Pseudomonadati</taxon>
        <taxon>Pseudomonadota</taxon>
        <taxon>Betaproteobacteria</taxon>
        <taxon>Burkholderiales</taxon>
        <taxon>Burkholderiaceae</taxon>
        <taxon>Cupriavidus</taxon>
    </lineage>
</organism>
<keyword evidence="9" id="KW-0812">Transmembrane</keyword>
<dbReference type="PRINTS" id="PR00344">
    <property type="entry name" value="BCTRLSENSOR"/>
</dbReference>
<dbReference type="EMBL" id="CP017755">
    <property type="protein sequence ID" value="AOZ10686.1"/>
    <property type="molecule type" value="Genomic_DNA"/>
</dbReference>
<keyword evidence="3" id="KW-0597">Phosphoprotein</keyword>
<dbReference type="InterPro" id="IPR003594">
    <property type="entry name" value="HATPase_dom"/>
</dbReference>
<keyword evidence="8" id="KW-0902">Two-component regulatory system</keyword>
<accession>A0ABN4TZP1</accession>
<keyword evidence="4" id="KW-0808">Transferase</keyword>
<dbReference type="SMART" id="SM00387">
    <property type="entry name" value="HATPase_c"/>
    <property type="match status" value="1"/>
</dbReference>
<dbReference type="SUPFAM" id="SSF55874">
    <property type="entry name" value="ATPase domain of HSP90 chaperone/DNA topoisomerase II/histidine kinase"/>
    <property type="match status" value="1"/>
</dbReference>
<dbReference type="InterPro" id="IPR036097">
    <property type="entry name" value="HisK_dim/P_sf"/>
</dbReference>
<dbReference type="Pfam" id="PF02518">
    <property type="entry name" value="HATPase_c"/>
    <property type="match status" value="1"/>
</dbReference>
<dbReference type="InterPro" id="IPR004358">
    <property type="entry name" value="Sig_transdc_His_kin-like_C"/>
</dbReference>
<dbReference type="Gene3D" id="3.30.565.10">
    <property type="entry name" value="Histidine kinase-like ATPase, C-terminal domain"/>
    <property type="match status" value="1"/>
</dbReference>
<dbReference type="Gene3D" id="1.10.287.130">
    <property type="match status" value="1"/>
</dbReference>
<keyword evidence="9" id="KW-0472">Membrane</keyword>
<reference evidence="11 12" key="1">
    <citation type="submission" date="2016-10" db="EMBL/GenBank/DDBJ databases">
        <title>Complete genome sequences of three Cupriavidus strains isolated from various Malaysian environments.</title>
        <authorList>
            <person name="Abdullah A.A.-A."/>
            <person name="Shafie N.A.H."/>
            <person name="Lau N.S."/>
        </authorList>
    </citation>
    <scope>NUCLEOTIDE SEQUENCE [LARGE SCALE GENOMIC DNA]</scope>
    <source>
        <strain evidence="11 12">USMAA1020</strain>
    </source>
</reference>
<feature type="domain" description="Histidine kinase" evidence="10">
    <location>
        <begin position="235"/>
        <end position="458"/>
    </location>
</feature>
<dbReference type="CDD" id="cd00082">
    <property type="entry name" value="HisKA"/>
    <property type="match status" value="1"/>
</dbReference>
<dbReference type="PANTHER" id="PTHR43065">
    <property type="entry name" value="SENSOR HISTIDINE KINASE"/>
    <property type="match status" value="1"/>
</dbReference>
<evidence type="ECO:0000313" key="11">
    <source>
        <dbReference type="EMBL" id="AOZ10686.1"/>
    </source>
</evidence>
<evidence type="ECO:0000256" key="1">
    <source>
        <dbReference type="ARBA" id="ARBA00000085"/>
    </source>
</evidence>
<dbReference type="EC" id="2.7.13.3" evidence="2"/>
<evidence type="ECO:0000313" key="12">
    <source>
        <dbReference type="Proteomes" id="UP000177515"/>
    </source>
</evidence>
<protein>
    <recommendedName>
        <fullName evidence="2">histidine kinase</fullName>
        <ecNumber evidence="2">2.7.13.3</ecNumber>
    </recommendedName>
</protein>
<evidence type="ECO:0000256" key="9">
    <source>
        <dbReference type="SAM" id="Phobius"/>
    </source>
</evidence>
<evidence type="ECO:0000256" key="8">
    <source>
        <dbReference type="ARBA" id="ARBA00023012"/>
    </source>
</evidence>
<keyword evidence="9" id="KW-1133">Transmembrane helix</keyword>
<evidence type="ECO:0000256" key="4">
    <source>
        <dbReference type="ARBA" id="ARBA00022679"/>
    </source>
</evidence>
<feature type="transmembrane region" description="Helical" evidence="9">
    <location>
        <begin position="184"/>
        <end position="206"/>
    </location>
</feature>
<dbReference type="InterPro" id="IPR005467">
    <property type="entry name" value="His_kinase_dom"/>
</dbReference>
<dbReference type="SUPFAM" id="SSF47384">
    <property type="entry name" value="Homodimeric domain of signal transducing histidine kinase"/>
    <property type="match status" value="1"/>
</dbReference>
<keyword evidence="7" id="KW-0067">ATP-binding</keyword>
<dbReference type="CDD" id="cd00075">
    <property type="entry name" value="HATPase"/>
    <property type="match status" value="1"/>
</dbReference>
<proteinExistence type="predicted"/>
<dbReference type="InterPro" id="IPR036890">
    <property type="entry name" value="HATPase_C_sf"/>
</dbReference>
<comment type="catalytic activity">
    <reaction evidence="1">
        <text>ATP + protein L-histidine = ADP + protein N-phospho-L-histidine.</text>
        <dbReference type="EC" id="2.7.13.3"/>
    </reaction>
</comment>
<evidence type="ECO:0000256" key="5">
    <source>
        <dbReference type="ARBA" id="ARBA00022741"/>
    </source>
</evidence>
<dbReference type="GO" id="GO:0016301">
    <property type="term" value="F:kinase activity"/>
    <property type="evidence" value="ECO:0007669"/>
    <property type="project" value="UniProtKB-KW"/>
</dbReference>
<dbReference type="InterPro" id="IPR003661">
    <property type="entry name" value="HisK_dim/P_dom"/>
</dbReference>
<keyword evidence="12" id="KW-1185">Reference proteome</keyword>
<dbReference type="PROSITE" id="PS50109">
    <property type="entry name" value="HIS_KIN"/>
    <property type="match status" value="1"/>
</dbReference>
<evidence type="ECO:0000256" key="7">
    <source>
        <dbReference type="ARBA" id="ARBA00022840"/>
    </source>
</evidence>
<dbReference type="SMART" id="SM00388">
    <property type="entry name" value="HisKA"/>
    <property type="match status" value="1"/>
</dbReference>
<sequence>MILWLSIAAAALVLGWLLLLLSRQGAGPQIAHARQLTSTSCQALQAGAARVRQQLPSAGDRRRSMVPAAAQAVLDLALRDQPGMEGGFWRADAGVVAYAFPTYDGTGIKRDPPSAELERIGSTAQRAQDSAGLVTDVRPGLREAVAFAACPVEAVGGDGGDGGRLIAWTLMRVPLLAAETVNTLTLAVSLLLALVAVSGAWLGWMISRWQRQSAHLQQQLAQSERLATLGRVSAGLAHEIRNPLGTMRMKVENAMAAPADLREARVAGALEAVLAQTARLETLVSSLLALTQPFRAERQVVDLAAWLEERRNAHAETAQRLGIRITLAVAPELAASARGLALFDPAQMARVYDNLLLNAMAHTGEGGEIELGARGARGACGPRGPRGGALLLWVADDGSGIPDDLRDTLFEPFATARAGGTGLGLALVREIVQGHGGRVALAESAKGTRIEMELPWPRS</sequence>
<evidence type="ECO:0000256" key="3">
    <source>
        <dbReference type="ARBA" id="ARBA00022553"/>
    </source>
</evidence>
<dbReference type="Pfam" id="PF00512">
    <property type="entry name" value="HisKA"/>
    <property type="match status" value="1"/>
</dbReference>
<keyword evidence="6 11" id="KW-0418">Kinase</keyword>
<keyword evidence="5" id="KW-0547">Nucleotide-binding</keyword>
<evidence type="ECO:0000256" key="6">
    <source>
        <dbReference type="ARBA" id="ARBA00022777"/>
    </source>
</evidence>